<feature type="compositionally biased region" description="Basic and acidic residues" evidence="1">
    <location>
        <begin position="380"/>
        <end position="397"/>
    </location>
</feature>
<dbReference type="SMART" id="SM00220">
    <property type="entry name" value="S_TKc"/>
    <property type="match status" value="1"/>
</dbReference>
<name>A0ABR3EUD0_9AGAR</name>
<dbReference type="Pfam" id="PF00069">
    <property type="entry name" value="Pkinase"/>
    <property type="match status" value="1"/>
</dbReference>
<comment type="caution">
    <text evidence="3">The sequence shown here is derived from an EMBL/GenBank/DDBJ whole genome shotgun (WGS) entry which is preliminary data.</text>
</comment>
<dbReference type="InterPro" id="IPR011009">
    <property type="entry name" value="Kinase-like_dom_sf"/>
</dbReference>
<evidence type="ECO:0000313" key="3">
    <source>
        <dbReference type="EMBL" id="KAL0566513.1"/>
    </source>
</evidence>
<reference evidence="3 4" key="1">
    <citation type="submission" date="2024-02" db="EMBL/GenBank/DDBJ databases">
        <title>A draft genome for the cacao thread blight pathogen Marasmius crinis-equi.</title>
        <authorList>
            <person name="Cohen S.P."/>
            <person name="Baruah I.K."/>
            <person name="Amoako-Attah I."/>
            <person name="Bukari Y."/>
            <person name="Meinhardt L.W."/>
            <person name="Bailey B.A."/>
        </authorList>
    </citation>
    <scope>NUCLEOTIDE SEQUENCE [LARGE SCALE GENOMIC DNA]</scope>
    <source>
        <strain evidence="3 4">GH-76</strain>
    </source>
</reference>
<gene>
    <name evidence="3" type="ORF">V5O48_015497</name>
</gene>
<evidence type="ECO:0000256" key="1">
    <source>
        <dbReference type="SAM" id="MobiDB-lite"/>
    </source>
</evidence>
<feature type="region of interest" description="Disordered" evidence="1">
    <location>
        <begin position="339"/>
        <end position="456"/>
    </location>
</feature>
<feature type="compositionally biased region" description="Gly residues" evidence="1">
    <location>
        <begin position="365"/>
        <end position="376"/>
    </location>
</feature>
<dbReference type="SUPFAM" id="SSF56112">
    <property type="entry name" value="Protein kinase-like (PK-like)"/>
    <property type="match status" value="1"/>
</dbReference>
<proteinExistence type="predicted"/>
<keyword evidence="4" id="KW-1185">Reference proteome</keyword>
<organism evidence="3 4">
    <name type="scientific">Marasmius crinis-equi</name>
    <dbReference type="NCBI Taxonomy" id="585013"/>
    <lineage>
        <taxon>Eukaryota</taxon>
        <taxon>Fungi</taxon>
        <taxon>Dikarya</taxon>
        <taxon>Basidiomycota</taxon>
        <taxon>Agaricomycotina</taxon>
        <taxon>Agaricomycetes</taxon>
        <taxon>Agaricomycetidae</taxon>
        <taxon>Agaricales</taxon>
        <taxon>Marasmiineae</taxon>
        <taxon>Marasmiaceae</taxon>
        <taxon>Marasmius</taxon>
    </lineage>
</organism>
<feature type="compositionally biased region" description="Gly residues" evidence="1">
    <location>
        <begin position="403"/>
        <end position="413"/>
    </location>
</feature>
<feature type="domain" description="Protein kinase" evidence="2">
    <location>
        <begin position="482"/>
        <end position="706"/>
    </location>
</feature>
<evidence type="ECO:0000313" key="4">
    <source>
        <dbReference type="Proteomes" id="UP001465976"/>
    </source>
</evidence>
<dbReference type="PROSITE" id="PS50011">
    <property type="entry name" value="PROTEIN_KINASE_DOM"/>
    <property type="match status" value="1"/>
</dbReference>
<dbReference type="PANTHER" id="PTHR44167:SF24">
    <property type="entry name" value="SERINE_THREONINE-PROTEIN KINASE CHK2"/>
    <property type="match status" value="1"/>
</dbReference>
<sequence length="706" mass="77192">MPDFTSTEEKQKAIEGALTVCRFHLDDDNKIMKMLPAKNEFPNNWIGMFTYPDNNLLQKIKDTPSEKRKGHWQSDLALRHVEYIVTQLQAISHCTEGSQGARLKSLAKTHFKMQSHDNPTEAMETLTNPPLLNAAWGIMLFPDSWFTFPNDKTKFEALLGELCCAQVVAPYEAQNKAESFVTLIFQEETVEEDNKVKVLRQVGYAPVSDFALLEKPTGDQRTVILWGEYDSGNKRYDYRKGQAAAYCYTRLWRAIHDYCPRYTASLWLARGNTTKALRLNVFDYPSKGAEIVHYELTLPNGASCALHFLRILSSLLTKQQKQPTLSLSGEIGALKHHLQVTGVKSKNSKSSNSSNTKHPRDDEGSGGAGSSSGGGSRADSSNKRQKTDKENGKDKGDGNPGDNSGGSTGGIAGGSTCAASGEFFSDPETWTPLTKSTSAPGLNRGYSDHLSDTHSSQTTSTMTFSLVLDDPPAQWMTAADMIASASDDGTGGPCALIQTPSHDAPIAAAKLVKKQEIEILENLEHIRGVVKVIAAPYFGEDLWLLVTEYSGERLTDYVHSHASFPSPPLLPVLTQILDAVQEIHEAGYVHLDIKHDNIVVQASSHGNVATVLDFGHARSIVAGVPDTYGTEGWLAPEAYGGNVVSLTDLDTFSLGKVLLFAGENYRGADTSETQRNVICELGRAMSRHDPTQRLSIAQARAELPNL</sequence>
<feature type="compositionally biased region" description="Low complexity" evidence="1">
    <location>
        <begin position="344"/>
        <end position="355"/>
    </location>
</feature>
<dbReference type="InterPro" id="IPR008271">
    <property type="entry name" value="Ser/Thr_kinase_AS"/>
</dbReference>
<feature type="compositionally biased region" description="Polar residues" evidence="1">
    <location>
        <begin position="431"/>
        <end position="440"/>
    </location>
</feature>
<dbReference type="Gene3D" id="1.10.510.10">
    <property type="entry name" value="Transferase(Phosphotransferase) domain 1"/>
    <property type="match status" value="1"/>
</dbReference>
<dbReference type="EMBL" id="JBAHYK010001874">
    <property type="protein sequence ID" value="KAL0566513.1"/>
    <property type="molecule type" value="Genomic_DNA"/>
</dbReference>
<dbReference type="PROSITE" id="PS00108">
    <property type="entry name" value="PROTEIN_KINASE_ST"/>
    <property type="match status" value="1"/>
</dbReference>
<dbReference type="PANTHER" id="PTHR44167">
    <property type="entry name" value="OVARIAN-SPECIFIC SERINE/THREONINE-PROTEIN KINASE LOK-RELATED"/>
    <property type="match status" value="1"/>
</dbReference>
<dbReference type="Proteomes" id="UP001465976">
    <property type="component" value="Unassembled WGS sequence"/>
</dbReference>
<protein>
    <recommendedName>
        <fullName evidence="2">Protein kinase domain-containing protein</fullName>
    </recommendedName>
</protein>
<evidence type="ECO:0000259" key="2">
    <source>
        <dbReference type="PROSITE" id="PS50011"/>
    </source>
</evidence>
<dbReference type="InterPro" id="IPR000719">
    <property type="entry name" value="Prot_kinase_dom"/>
</dbReference>
<accession>A0ABR3EUD0</accession>